<accession>A0A6A6HDB6</accession>
<sequence length="897" mass="91269">MLFIIPITPNAKLHHRSGGMHRFVEYLGSFEGTEACNCLGTSLYNDADSTVTATGNVMSKVTTLGTVFTAGTAYISYPAYSVRGDNGQGGLCGPTVPAGILALPSSQVSSLRGEWVGHTEVVSLHPYSMNFADLWPNHVPADAWFGQQVCATDPYPECETITDINYVPQLSYPSQLIDIDPRWATCYLDITALPDPPIALTQYASADLPEPTTLPTATRDPPKSSHSPTPGSQPPPPRPSQTADPSGSNDPTSSSDPYTHSDPAPSDGPHSSNSPDPSQDRSHISNTAPISDDDSTNPSSRTAPLNPSGRPVPSEDPSTSQDASNPGNPDSEIMSFLRSGPTPSNHVSSQADSDPGDALQQSKTWKTAGASLADSNGAAPAHFSDPPSDPQQKTKASTYVDPAQGSDPAISVGSKLYGTDSDGNLVFGSSTLVPGSAATISSQIVKFLGSAGVVIDGQTHAVNAPSASKGVVLNIGGKAVTAAQNQAGAVAIQGTTLMLNGPAAVIDGQTMSVAPSGLAVEGSSGHHATHVFSNIGSGSNILPGNIISALDPTSTGESLPIVVASGSPQIATIGMATIASGPAIGDTSEAIVTLGSAILTAIRASYAGAADAIVEIGGSTLTVGGRPVTIGGEVISAASQGVVMIDGNSIRTAQFSPVQSVPGYQEAVVSIGSSLITVSEEPALSDRGRVAILGLSTLTLNGAPIVVDGETISLGPSGLVIVDQNNARTIPFHPVSGAASSSEAILALGSSTLTAFKELDSQGSPNVIVGSRTLTLGGASLTIDGETMWAGPSGLMIANGATTQPVSFSSVPSTTSLSVSSPSMAPLGLKGTGAASTKTSNGEVRGRVSMIVALLATMMAYYYITWMQILASSSALISRDEAIRRDQTAESDEVTAM</sequence>
<gene>
    <name evidence="2" type="ORF">EV356DRAFT_575496</name>
</gene>
<dbReference type="EMBL" id="ML991788">
    <property type="protein sequence ID" value="KAF2235992.1"/>
    <property type="molecule type" value="Genomic_DNA"/>
</dbReference>
<protein>
    <submittedName>
        <fullName evidence="2">Uncharacterized protein</fullName>
    </submittedName>
</protein>
<reference evidence="2" key="1">
    <citation type="journal article" date="2020" name="Stud. Mycol.">
        <title>101 Dothideomycetes genomes: a test case for predicting lifestyles and emergence of pathogens.</title>
        <authorList>
            <person name="Haridas S."/>
            <person name="Albert R."/>
            <person name="Binder M."/>
            <person name="Bloem J."/>
            <person name="Labutti K."/>
            <person name="Salamov A."/>
            <person name="Andreopoulos B."/>
            <person name="Baker S."/>
            <person name="Barry K."/>
            <person name="Bills G."/>
            <person name="Bluhm B."/>
            <person name="Cannon C."/>
            <person name="Castanera R."/>
            <person name="Culley D."/>
            <person name="Daum C."/>
            <person name="Ezra D."/>
            <person name="Gonzalez J."/>
            <person name="Henrissat B."/>
            <person name="Kuo A."/>
            <person name="Liang C."/>
            <person name="Lipzen A."/>
            <person name="Lutzoni F."/>
            <person name="Magnuson J."/>
            <person name="Mondo S."/>
            <person name="Nolan M."/>
            <person name="Ohm R."/>
            <person name="Pangilinan J."/>
            <person name="Park H.-J."/>
            <person name="Ramirez L."/>
            <person name="Alfaro M."/>
            <person name="Sun H."/>
            <person name="Tritt A."/>
            <person name="Yoshinaga Y."/>
            <person name="Zwiers L.-H."/>
            <person name="Turgeon B."/>
            <person name="Goodwin S."/>
            <person name="Spatafora J."/>
            <person name="Crous P."/>
            <person name="Grigoriev I."/>
        </authorList>
    </citation>
    <scope>NUCLEOTIDE SEQUENCE</scope>
    <source>
        <strain evidence="2">Tuck. ex Michener</strain>
    </source>
</reference>
<dbReference type="AlphaFoldDB" id="A0A6A6HDB6"/>
<feature type="compositionally biased region" description="Polar residues" evidence="1">
    <location>
        <begin position="247"/>
        <end position="258"/>
    </location>
</feature>
<name>A0A6A6HDB6_VIRVR</name>
<feature type="compositionally biased region" description="Polar residues" evidence="1">
    <location>
        <begin position="316"/>
        <end position="328"/>
    </location>
</feature>
<feature type="region of interest" description="Disordered" evidence="1">
    <location>
        <begin position="206"/>
        <end position="407"/>
    </location>
</feature>
<evidence type="ECO:0000313" key="2">
    <source>
        <dbReference type="EMBL" id="KAF2235992.1"/>
    </source>
</evidence>
<dbReference type="OrthoDB" id="3642826at2759"/>
<keyword evidence="3" id="KW-1185">Reference proteome</keyword>
<feature type="compositionally biased region" description="Polar residues" evidence="1">
    <location>
        <begin position="341"/>
        <end position="352"/>
    </location>
</feature>
<organism evidence="2 3">
    <name type="scientific">Viridothelium virens</name>
    <name type="common">Speckled blister lichen</name>
    <name type="synonym">Trypethelium virens</name>
    <dbReference type="NCBI Taxonomy" id="1048519"/>
    <lineage>
        <taxon>Eukaryota</taxon>
        <taxon>Fungi</taxon>
        <taxon>Dikarya</taxon>
        <taxon>Ascomycota</taxon>
        <taxon>Pezizomycotina</taxon>
        <taxon>Dothideomycetes</taxon>
        <taxon>Dothideomycetes incertae sedis</taxon>
        <taxon>Trypetheliales</taxon>
        <taxon>Trypetheliaceae</taxon>
        <taxon>Viridothelium</taxon>
    </lineage>
</organism>
<proteinExistence type="predicted"/>
<feature type="compositionally biased region" description="Polar residues" evidence="1">
    <location>
        <begin position="296"/>
        <end position="305"/>
    </location>
</feature>
<dbReference type="Proteomes" id="UP000800092">
    <property type="component" value="Unassembled WGS sequence"/>
</dbReference>
<evidence type="ECO:0000313" key="3">
    <source>
        <dbReference type="Proteomes" id="UP000800092"/>
    </source>
</evidence>
<evidence type="ECO:0000256" key="1">
    <source>
        <dbReference type="SAM" id="MobiDB-lite"/>
    </source>
</evidence>